<dbReference type="SUPFAM" id="SSF56519">
    <property type="entry name" value="Penicillin binding protein dimerisation domain"/>
    <property type="match status" value="1"/>
</dbReference>
<accession>A0A9D2R3R2</accession>
<reference evidence="7" key="2">
    <citation type="submission" date="2021-04" db="EMBL/GenBank/DDBJ databases">
        <authorList>
            <person name="Gilroy R."/>
        </authorList>
    </citation>
    <scope>NUCLEOTIDE SEQUENCE</scope>
    <source>
        <strain evidence="7">ChiGjej3B3-11674</strain>
    </source>
</reference>
<dbReference type="Gene3D" id="3.40.710.10">
    <property type="entry name" value="DD-peptidase/beta-lactamase superfamily"/>
    <property type="match status" value="1"/>
</dbReference>
<dbReference type="PANTHER" id="PTHR30627">
    <property type="entry name" value="PEPTIDOGLYCAN D,D-TRANSPEPTIDASE"/>
    <property type="match status" value="1"/>
</dbReference>
<evidence type="ECO:0000259" key="6">
    <source>
        <dbReference type="Pfam" id="PF05223"/>
    </source>
</evidence>
<dbReference type="InterPro" id="IPR050515">
    <property type="entry name" value="Beta-lactam/transpept"/>
</dbReference>
<protein>
    <submittedName>
        <fullName evidence="7">Penicillin-binding transpeptidase domain-containing protein</fullName>
    </submittedName>
</protein>
<sequence length="678" mass="73159">MLVAAVVCAGAGVVIWKVLSSRPAAADTVREYFELLDKGDYSGMYALLSSDVKKQYTEEMFVEKNQNIYEGIEASDIKVTLPEDEDGAGGDVTRADTETVAYRTSMETAAGTLEFDNQMTLVKESGGEYGVQWDPTVIFPSLEEGYTVSVETVPAERGAIYDRNGTVLADQGTVSDVGFVPGKMSEDLSADIQKAAEILGLTAEDINTELSASWVRDDSFVPLKQIAKEDTEKEEQLLQIPGILINDAEERVYPLGAAAGHLTGYVQAITAEELEEKQGEGYHTNSVIGKSGLEAAFEDELRARDGVDISIIDDMGNTSETLISREPQDGQDIRVTIDASLQQAAYGQFKDEKGAAAAMDPVTGEILALVSTPAYDPNEFVLGISDARWEELNDPAAAPLQNRFQGTWVPGSTFKGITAAVGVDSGKLDPSANMGYVGLSWQKDESWGDYHVTTLTDYGENVTMENALVYSDNIYFARAALDIGAETFKEYFKKMGFDEDIPFELSLQQSAYDDDGNIDSEIQLADTGYGQGQLLVNPVHMLSMYSMFVNGGDMIRPTLSWEEGYTAKIWKEQVISAETADTVKNALIQVIENPAGTGAAAKIDGITMLGKTGTAEIKDSQDDTDGVERGWFICETADPAAAKPVAVVGMIEDVKGKGGSNYVTEKVGNIAAAYESAE</sequence>
<keyword evidence="3" id="KW-0472">Membrane</keyword>
<proteinExistence type="inferred from homology"/>
<dbReference type="Proteomes" id="UP000823897">
    <property type="component" value="Unassembled WGS sequence"/>
</dbReference>
<dbReference type="Gene3D" id="3.10.450.100">
    <property type="entry name" value="NTF2-like, domain 1"/>
    <property type="match status" value="1"/>
</dbReference>
<dbReference type="GO" id="GO:0071972">
    <property type="term" value="F:peptidoglycan L,D-transpeptidase activity"/>
    <property type="evidence" value="ECO:0007669"/>
    <property type="project" value="TreeGrafter"/>
</dbReference>
<dbReference type="InterPro" id="IPR036138">
    <property type="entry name" value="PBP_dimer_sf"/>
</dbReference>
<dbReference type="Gene3D" id="3.90.1310.10">
    <property type="entry name" value="Penicillin-binding protein 2a (Domain 2)"/>
    <property type="match status" value="1"/>
</dbReference>
<dbReference type="AlphaFoldDB" id="A0A9D2R3R2"/>
<dbReference type="GO" id="GO:0046677">
    <property type="term" value="P:response to antibiotic"/>
    <property type="evidence" value="ECO:0007669"/>
    <property type="project" value="InterPro"/>
</dbReference>
<evidence type="ECO:0000313" key="7">
    <source>
        <dbReference type="EMBL" id="HJD33500.1"/>
    </source>
</evidence>
<comment type="subcellular location">
    <subcellularLocation>
        <location evidence="1">Membrane</location>
    </subcellularLocation>
</comment>
<feature type="domain" description="NTF2-like N-terminal transpeptidase" evidence="6">
    <location>
        <begin position="25"/>
        <end position="145"/>
    </location>
</feature>
<dbReference type="InterPro" id="IPR032710">
    <property type="entry name" value="NTF2-like_dom_sf"/>
</dbReference>
<reference evidence="7" key="1">
    <citation type="journal article" date="2021" name="PeerJ">
        <title>Extensive microbial diversity within the chicken gut microbiome revealed by metagenomics and culture.</title>
        <authorList>
            <person name="Gilroy R."/>
            <person name="Ravi A."/>
            <person name="Getino M."/>
            <person name="Pursley I."/>
            <person name="Horton D.L."/>
            <person name="Alikhan N.F."/>
            <person name="Baker D."/>
            <person name="Gharbi K."/>
            <person name="Hall N."/>
            <person name="Watson M."/>
            <person name="Adriaenssens E.M."/>
            <person name="Foster-Nyarko E."/>
            <person name="Jarju S."/>
            <person name="Secka A."/>
            <person name="Antonio M."/>
            <person name="Oren A."/>
            <person name="Chaudhuri R.R."/>
            <person name="La Ragione R."/>
            <person name="Hildebrand F."/>
            <person name="Pallen M.J."/>
        </authorList>
    </citation>
    <scope>NUCLEOTIDE SEQUENCE</scope>
    <source>
        <strain evidence="7">ChiGjej3B3-11674</strain>
    </source>
</reference>
<dbReference type="SUPFAM" id="SSF54427">
    <property type="entry name" value="NTF2-like"/>
    <property type="match status" value="1"/>
</dbReference>
<dbReference type="Pfam" id="PF00905">
    <property type="entry name" value="Transpeptidase"/>
    <property type="match status" value="1"/>
</dbReference>
<dbReference type="GO" id="GO:0008658">
    <property type="term" value="F:penicillin binding"/>
    <property type="evidence" value="ECO:0007669"/>
    <property type="project" value="InterPro"/>
</dbReference>
<dbReference type="InterPro" id="IPR007887">
    <property type="entry name" value="MecA_N"/>
</dbReference>
<evidence type="ECO:0000259" key="5">
    <source>
        <dbReference type="Pfam" id="PF03717"/>
    </source>
</evidence>
<dbReference type="EMBL" id="DWUV01000057">
    <property type="protein sequence ID" value="HJD33500.1"/>
    <property type="molecule type" value="Genomic_DNA"/>
</dbReference>
<dbReference type="SUPFAM" id="SSF56601">
    <property type="entry name" value="beta-lactamase/transpeptidase-like"/>
    <property type="match status" value="1"/>
</dbReference>
<dbReference type="GO" id="GO:0005886">
    <property type="term" value="C:plasma membrane"/>
    <property type="evidence" value="ECO:0007669"/>
    <property type="project" value="TreeGrafter"/>
</dbReference>
<feature type="domain" description="Penicillin-binding protein dimerisation" evidence="5">
    <location>
        <begin position="153"/>
        <end position="321"/>
    </location>
</feature>
<dbReference type="Pfam" id="PF03717">
    <property type="entry name" value="PBP_dimer"/>
    <property type="match status" value="1"/>
</dbReference>
<evidence type="ECO:0000256" key="2">
    <source>
        <dbReference type="ARBA" id="ARBA00007171"/>
    </source>
</evidence>
<dbReference type="GO" id="GO:0071555">
    <property type="term" value="P:cell wall organization"/>
    <property type="evidence" value="ECO:0007669"/>
    <property type="project" value="TreeGrafter"/>
</dbReference>
<name>A0A9D2R3R2_9FIRM</name>
<feature type="domain" description="Penicillin-binding protein transpeptidase" evidence="4">
    <location>
        <begin position="354"/>
        <end position="669"/>
    </location>
</feature>
<organism evidence="7 8">
    <name type="scientific">Candidatus Mediterraneibacter tabaqchaliae</name>
    <dbReference type="NCBI Taxonomy" id="2838689"/>
    <lineage>
        <taxon>Bacteria</taxon>
        <taxon>Bacillati</taxon>
        <taxon>Bacillota</taxon>
        <taxon>Clostridia</taxon>
        <taxon>Lachnospirales</taxon>
        <taxon>Lachnospiraceae</taxon>
        <taxon>Mediterraneibacter</taxon>
    </lineage>
</organism>
<dbReference type="PANTHER" id="PTHR30627:SF25">
    <property type="entry name" value="PENICILLIN-BINDING PROTEIN 3"/>
    <property type="match status" value="1"/>
</dbReference>
<evidence type="ECO:0000256" key="1">
    <source>
        <dbReference type="ARBA" id="ARBA00004370"/>
    </source>
</evidence>
<evidence type="ECO:0000259" key="4">
    <source>
        <dbReference type="Pfam" id="PF00905"/>
    </source>
</evidence>
<dbReference type="InterPro" id="IPR001460">
    <property type="entry name" value="PCN-bd_Tpept"/>
</dbReference>
<dbReference type="Gene3D" id="3.30.1390.30">
    <property type="entry name" value="Penicillin-binding protein 2a, domain 3"/>
    <property type="match status" value="1"/>
</dbReference>
<gene>
    <name evidence="7" type="ORF">H9911_03020</name>
</gene>
<evidence type="ECO:0000256" key="3">
    <source>
        <dbReference type="ARBA" id="ARBA00023136"/>
    </source>
</evidence>
<dbReference type="Pfam" id="PF05223">
    <property type="entry name" value="MecA_N"/>
    <property type="match status" value="1"/>
</dbReference>
<dbReference type="InterPro" id="IPR005311">
    <property type="entry name" value="PBP_dimer"/>
</dbReference>
<comment type="caution">
    <text evidence="7">The sequence shown here is derived from an EMBL/GenBank/DDBJ whole genome shotgun (WGS) entry which is preliminary data.</text>
</comment>
<evidence type="ECO:0000313" key="8">
    <source>
        <dbReference type="Proteomes" id="UP000823897"/>
    </source>
</evidence>
<comment type="similarity">
    <text evidence="2">Belongs to the transpeptidase family.</text>
</comment>
<dbReference type="InterPro" id="IPR012338">
    <property type="entry name" value="Beta-lactam/transpept-like"/>
</dbReference>